<dbReference type="PANTHER" id="PTHR43194">
    <property type="entry name" value="HYDROLASE ALPHA/BETA FOLD FAMILY"/>
    <property type="match status" value="1"/>
</dbReference>
<dbReference type="EMBL" id="RFFL01000001">
    <property type="protein sequence ID" value="RMI03275.1"/>
    <property type="molecule type" value="Genomic_DNA"/>
</dbReference>
<accession>A0ABX9VAL7</accession>
<dbReference type="InterPro" id="IPR029058">
    <property type="entry name" value="AB_hydrolase_fold"/>
</dbReference>
<keyword evidence="3" id="KW-1185">Reference proteome</keyword>
<keyword evidence="2" id="KW-0378">Hydrolase</keyword>
<proteinExistence type="predicted"/>
<dbReference type="GO" id="GO:0016787">
    <property type="term" value="F:hydrolase activity"/>
    <property type="evidence" value="ECO:0007669"/>
    <property type="project" value="UniProtKB-KW"/>
</dbReference>
<dbReference type="InterPro" id="IPR050228">
    <property type="entry name" value="Carboxylesterase_BioH"/>
</dbReference>
<evidence type="ECO:0000259" key="1">
    <source>
        <dbReference type="Pfam" id="PF12697"/>
    </source>
</evidence>
<protein>
    <submittedName>
        <fullName evidence="2">Alpha/beta fold hydrolase</fullName>
    </submittedName>
</protein>
<gene>
    <name evidence="2" type="ORF">EA795_02090</name>
</gene>
<evidence type="ECO:0000313" key="3">
    <source>
        <dbReference type="Proteomes" id="UP000269134"/>
    </source>
</evidence>
<dbReference type="Gene3D" id="3.40.50.1820">
    <property type="entry name" value="alpha/beta hydrolase"/>
    <property type="match status" value="1"/>
</dbReference>
<dbReference type="PANTHER" id="PTHR43194:SF5">
    <property type="entry name" value="PIMELOYL-[ACYL-CARRIER PROTEIN] METHYL ESTER ESTERASE"/>
    <property type="match status" value="1"/>
</dbReference>
<name>A0ABX9VAL7_9GAMM</name>
<reference evidence="2 3" key="1">
    <citation type="submission" date="2018-10" db="EMBL/GenBank/DDBJ databases">
        <title>Pseudomonas sp. GL14 genome.</title>
        <authorList>
            <person name="Peng J."/>
            <person name="Liu Z.-P."/>
        </authorList>
    </citation>
    <scope>NUCLEOTIDE SEQUENCE [LARGE SCALE GENOMIC DNA]</scope>
    <source>
        <strain evidence="2 3">GL14</strain>
    </source>
</reference>
<sequence length="256" mass="27908">MSWPNAGIDWPRSLKRMPDQLVLLPGWAFGPAALQPLCQALSEQSPDLEVVVEPLPELADADAWLDELDRRLPRNTWLAGWSLGGMLATQLAARRGDACRGLLTIASNPCFRARIDWSRAMAENIFDAFHEAFRLDPQETLKRFRSLCSRGGFDPRTLARQLQVSQSQASPEVLDAGLQLLAKLDGRSSLRDYFGPQLHVFGGRDALVPASAADALGSWMPGVTIKVLADASHALPLERAEEVAGAMLAMISGVRG</sequence>
<dbReference type="InterPro" id="IPR000073">
    <property type="entry name" value="AB_hydrolase_1"/>
</dbReference>
<organism evidence="2 3">
    <name type="scientific">Stutzerimonas nitrititolerans</name>
    <dbReference type="NCBI Taxonomy" id="2482751"/>
    <lineage>
        <taxon>Bacteria</taxon>
        <taxon>Pseudomonadati</taxon>
        <taxon>Pseudomonadota</taxon>
        <taxon>Gammaproteobacteria</taxon>
        <taxon>Pseudomonadales</taxon>
        <taxon>Pseudomonadaceae</taxon>
        <taxon>Stutzerimonas</taxon>
    </lineage>
</organism>
<dbReference type="SUPFAM" id="SSF53474">
    <property type="entry name" value="alpha/beta-Hydrolases"/>
    <property type="match status" value="1"/>
</dbReference>
<evidence type="ECO:0000313" key="2">
    <source>
        <dbReference type="EMBL" id="RMI03275.1"/>
    </source>
</evidence>
<dbReference type="Proteomes" id="UP000269134">
    <property type="component" value="Unassembled WGS sequence"/>
</dbReference>
<dbReference type="Pfam" id="PF12697">
    <property type="entry name" value="Abhydrolase_6"/>
    <property type="match status" value="1"/>
</dbReference>
<feature type="domain" description="AB hydrolase-1" evidence="1">
    <location>
        <begin position="21"/>
        <end position="245"/>
    </location>
</feature>
<comment type="caution">
    <text evidence="2">The sequence shown here is derived from an EMBL/GenBank/DDBJ whole genome shotgun (WGS) entry which is preliminary data.</text>
</comment>